<dbReference type="AlphaFoldDB" id="A0AAW8D5J3"/>
<name>A0AAW8D5J3_9BURK</name>
<feature type="transmembrane region" description="Helical" evidence="6">
    <location>
        <begin position="77"/>
        <end position="97"/>
    </location>
</feature>
<feature type="region of interest" description="Disordered" evidence="5">
    <location>
        <begin position="271"/>
        <end position="307"/>
    </location>
</feature>
<evidence type="ECO:0000259" key="7">
    <source>
        <dbReference type="Pfam" id="PF00892"/>
    </source>
</evidence>
<comment type="subcellular location">
    <subcellularLocation>
        <location evidence="1">Membrane</location>
        <topology evidence="1">Multi-pass membrane protein</topology>
    </subcellularLocation>
</comment>
<evidence type="ECO:0000256" key="4">
    <source>
        <dbReference type="ARBA" id="ARBA00023136"/>
    </source>
</evidence>
<evidence type="ECO:0000256" key="5">
    <source>
        <dbReference type="SAM" id="MobiDB-lite"/>
    </source>
</evidence>
<proteinExistence type="predicted"/>
<organism evidence="8 9">
    <name type="scientific">Variovorax boronicumulans</name>
    <dbReference type="NCBI Taxonomy" id="436515"/>
    <lineage>
        <taxon>Bacteria</taxon>
        <taxon>Pseudomonadati</taxon>
        <taxon>Pseudomonadota</taxon>
        <taxon>Betaproteobacteria</taxon>
        <taxon>Burkholderiales</taxon>
        <taxon>Comamonadaceae</taxon>
        <taxon>Variovorax</taxon>
    </lineage>
</organism>
<accession>A0AAW8D5J3</accession>
<dbReference type="Proteomes" id="UP001242045">
    <property type="component" value="Unassembled WGS sequence"/>
</dbReference>
<reference evidence="8" key="1">
    <citation type="submission" date="2023-07" db="EMBL/GenBank/DDBJ databases">
        <title>Sorghum-associated microbial communities from plants grown in Nebraska, USA.</title>
        <authorList>
            <person name="Schachtman D."/>
        </authorList>
    </citation>
    <scope>NUCLEOTIDE SEQUENCE</scope>
    <source>
        <strain evidence="8">DS3754</strain>
    </source>
</reference>
<dbReference type="SUPFAM" id="SSF103481">
    <property type="entry name" value="Multidrug resistance efflux transporter EmrE"/>
    <property type="match status" value="1"/>
</dbReference>
<dbReference type="PANTHER" id="PTHR32322:SF9">
    <property type="entry name" value="AMINO-ACID METABOLITE EFFLUX PUMP-RELATED"/>
    <property type="match status" value="1"/>
</dbReference>
<dbReference type="InterPro" id="IPR000620">
    <property type="entry name" value="EamA_dom"/>
</dbReference>
<keyword evidence="2 6" id="KW-0812">Transmembrane</keyword>
<feature type="transmembrane region" description="Helical" evidence="6">
    <location>
        <begin position="211"/>
        <end position="232"/>
    </location>
</feature>
<feature type="domain" description="EamA" evidence="7">
    <location>
        <begin position="154"/>
        <end position="255"/>
    </location>
</feature>
<feature type="transmembrane region" description="Helical" evidence="6">
    <location>
        <begin position="183"/>
        <end position="205"/>
    </location>
</feature>
<dbReference type="InterPro" id="IPR050638">
    <property type="entry name" value="AA-Vitamin_Transporters"/>
</dbReference>
<dbReference type="PANTHER" id="PTHR32322">
    <property type="entry name" value="INNER MEMBRANE TRANSPORTER"/>
    <property type="match status" value="1"/>
</dbReference>
<feature type="transmembrane region" description="Helical" evidence="6">
    <location>
        <begin position="150"/>
        <end position="171"/>
    </location>
</feature>
<feature type="compositionally biased region" description="Basic residues" evidence="5">
    <location>
        <begin position="296"/>
        <end position="307"/>
    </location>
</feature>
<protein>
    <submittedName>
        <fullName evidence="8">Drug/metabolite transporter (DMT)-like permease</fullName>
    </submittedName>
</protein>
<keyword evidence="4 6" id="KW-0472">Membrane</keyword>
<keyword evidence="3 6" id="KW-1133">Transmembrane helix</keyword>
<dbReference type="InterPro" id="IPR037185">
    <property type="entry name" value="EmrE-like"/>
</dbReference>
<evidence type="ECO:0000256" key="1">
    <source>
        <dbReference type="ARBA" id="ARBA00004141"/>
    </source>
</evidence>
<dbReference type="Pfam" id="PF00892">
    <property type="entry name" value="EamA"/>
    <property type="match status" value="1"/>
</dbReference>
<evidence type="ECO:0000313" key="8">
    <source>
        <dbReference type="EMBL" id="MDP9895784.1"/>
    </source>
</evidence>
<evidence type="ECO:0000313" key="9">
    <source>
        <dbReference type="Proteomes" id="UP001242045"/>
    </source>
</evidence>
<feature type="transmembrane region" description="Helical" evidence="6">
    <location>
        <begin position="127"/>
        <end position="144"/>
    </location>
</feature>
<evidence type="ECO:0000256" key="6">
    <source>
        <dbReference type="SAM" id="Phobius"/>
    </source>
</evidence>
<feature type="transmembrane region" description="Helical" evidence="6">
    <location>
        <begin position="103"/>
        <end position="120"/>
    </location>
</feature>
<evidence type="ECO:0000256" key="3">
    <source>
        <dbReference type="ARBA" id="ARBA00022989"/>
    </source>
</evidence>
<dbReference type="GO" id="GO:0016020">
    <property type="term" value="C:membrane"/>
    <property type="evidence" value="ECO:0007669"/>
    <property type="project" value="UniProtKB-SubCell"/>
</dbReference>
<evidence type="ECO:0000256" key="2">
    <source>
        <dbReference type="ARBA" id="ARBA00022692"/>
    </source>
</evidence>
<sequence length="307" mass="31617">MPDAAATRPALLLHTVALTAVAMVAFAANSLLCRLALQHGGIDPASFGSIRLASGAITLALVVRFRTQPSAPRRTDWLSAVMLFAYVAFFSFAYLSLSAGTGALILFGAVQLTMLGAGLGGGERFGALAWFGFVLAAAGLVYLVSPGVAAPPLLGAVLMAVAGVAWGVYSLRGRGVSDPLAATARNFLCAVPMAFALSLVFVTRAHADARGIALAVVSGALTSGLGYVVWYASLGRLSAMRAATVQLSVPLLAAFGRRAVSVGSDHAPACGRLGGDPGRHRARAGAEVAHRAPVNPRRRPRPPWRPP</sequence>
<dbReference type="EMBL" id="JAUSRD010000014">
    <property type="protein sequence ID" value="MDP9895784.1"/>
    <property type="molecule type" value="Genomic_DNA"/>
</dbReference>
<gene>
    <name evidence="8" type="ORF">J2W31_004911</name>
</gene>
<comment type="caution">
    <text evidence="8">The sequence shown here is derived from an EMBL/GenBank/DDBJ whole genome shotgun (WGS) entry which is preliminary data.</text>
</comment>